<evidence type="ECO:0000256" key="5">
    <source>
        <dbReference type="ARBA" id="ARBA00022692"/>
    </source>
</evidence>
<dbReference type="PANTHER" id="PTHR42718">
    <property type="entry name" value="MAJOR FACILITATOR SUPERFAMILY MULTIDRUG TRANSPORTER MFSC"/>
    <property type="match status" value="1"/>
</dbReference>
<feature type="transmembrane region" description="Helical" evidence="8">
    <location>
        <begin position="172"/>
        <end position="194"/>
    </location>
</feature>
<keyword evidence="4" id="KW-1003">Cell membrane</keyword>
<feature type="transmembrane region" description="Helical" evidence="8">
    <location>
        <begin position="84"/>
        <end position="103"/>
    </location>
</feature>
<proteinExistence type="inferred from homology"/>
<feature type="transmembrane region" description="Helical" evidence="8">
    <location>
        <begin position="494"/>
        <end position="512"/>
    </location>
</feature>
<evidence type="ECO:0000313" key="11">
    <source>
        <dbReference type="Proteomes" id="UP001519289"/>
    </source>
</evidence>
<evidence type="ECO:0000256" key="8">
    <source>
        <dbReference type="SAM" id="Phobius"/>
    </source>
</evidence>
<feature type="transmembrane region" description="Helical" evidence="8">
    <location>
        <begin position="333"/>
        <end position="353"/>
    </location>
</feature>
<feature type="transmembrane region" description="Helical" evidence="8">
    <location>
        <begin position="409"/>
        <end position="426"/>
    </location>
</feature>
<dbReference type="CDD" id="cd17503">
    <property type="entry name" value="MFS_LmrB_MDR_like"/>
    <property type="match status" value="1"/>
</dbReference>
<comment type="similarity">
    <text evidence="2">Belongs to the major facilitator superfamily. EmrB family.</text>
</comment>
<keyword evidence="5 8" id="KW-0812">Transmembrane</keyword>
<evidence type="ECO:0000259" key="9">
    <source>
        <dbReference type="PROSITE" id="PS50850"/>
    </source>
</evidence>
<evidence type="ECO:0000313" key="10">
    <source>
        <dbReference type="EMBL" id="MBP2020006.1"/>
    </source>
</evidence>
<dbReference type="Gene3D" id="1.20.1720.10">
    <property type="entry name" value="Multidrug resistance protein D"/>
    <property type="match status" value="1"/>
</dbReference>
<evidence type="ECO:0000256" key="6">
    <source>
        <dbReference type="ARBA" id="ARBA00022989"/>
    </source>
</evidence>
<dbReference type="InterPro" id="IPR001958">
    <property type="entry name" value="Tet-R_TetA/multi-R_MdtG-like"/>
</dbReference>
<dbReference type="EMBL" id="JAGGLG010000043">
    <property type="protein sequence ID" value="MBP2020006.1"/>
    <property type="molecule type" value="Genomic_DNA"/>
</dbReference>
<feature type="transmembrane region" description="Helical" evidence="8">
    <location>
        <begin position="18"/>
        <end position="36"/>
    </location>
</feature>
<keyword evidence="11" id="KW-1185">Reference proteome</keyword>
<gene>
    <name evidence="10" type="ORF">J2Z79_003453</name>
</gene>
<sequence length="528" mass="55776">MGPQVPAAEVSSAARWKVLAAVVFGVFMVILDTTVINVAFKTLQEEYAADLNLTQWVLSVYVMALGIATPLSGFLGDRFGEKRVFVASVFTFGLSSLLCGVAPNLGLLILFRALQGASGGIATPLGTSLLYKAFPPEDRGKAMGVFGIALVAAPALGPILGGWLVDLGHWRWIFYINVPIAIVGTLLGSLWLPASSGSRSARFDPLGLLFSSVGFGSLLYAASRASSLGWTAPEVVWFFVIGVVALVIFAVVELLVVKEPLLDLRLFGNGAFLVATLTGWVSVLALFGAEFLMPLYLQVLRGRTALEAGVLLLPLALASAVATPVSGRLFDRIGARPLAVVGFGLLAINTWQFSHLTPETPIRTIQWLLALRGLALGLTVQITMLVSLSVVPLNRTARASSLVNATRQVVQSLGVALLATILASAISTTTSQQMAGAERFRGEGVTEERVVLCGPDGVATTGTVGRVTLPPQALGPIRTFCAEYTQGLENAYTFTFYASLVALALGAMMPGWPGKVVRREALQVSTAD</sequence>
<dbReference type="InterPro" id="IPR011701">
    <property type="entry name" value="MFS"/>
</dbReference>
<keyword evidence="3" id="KW-0813">Transport</keyword>
<feature type="transmembrane region" description="Helical" evidence="8">
    <location>
        <begin position="143"/>
        <end position="160"/>
    </location>
</feature>
<keyword evidence="7 8" id="KW-0472">Membrane</keyword>
<evidence type="ECO:0000256" key="3">
    <source>
        <dbReference type="ARBA" id="ARBA00022448"/>
    </source>
</evidence>
<feature type="domain" description="Major facilitator superfamily (MFS) profile" evidence="9">
    <location>
        <begin position="18"/>
        <end position="516"/>
    </location>
</feature>
<protein>
    <submittedName>
        <fullName evidence="10">DHA2 family multidrug resistance protein</fullName>
    </submittedName>
</protein>
<comment type="subcellular location">
    <subcellularLocation>
        <location evidence="1">Cell membrane</location>
        <topology evidence="1">Multi-pass membrane protein</topology>
    </subcellularLocation>
</comment>
<feature type="transmembrane region" description="Helical" evidence="8">
    <location>
        <begin position="365"/>
        <end position="388"/>
    </location>
</feature>
<organism evidence="10 11">
    <name type="scientific">Symbiobacterium terraclitae</name>
    <dbReference type="NCBI Taxonomy" id="557451"/>
    <lineage>
        <taxon>Bacteria</taxon>
        <taxon>Bacillati</taxon>
        <taxon>Bacillota</taxon>
        <taxon>Clostridia</taxon>
        <taxon>Eubacteriales</taxon>
        <taxon>Symbiobacteriaceae</taxon>
        <taxon>Symbiobacterium</taxon>
    </lineage>
</organism>
<evidence type="ECO:0000256" key="4">
    <source>
        <dbReference type="ARBA" id="ARBA00022475"/>
    </source>
</evidence>
<evidence type="ECO:0000256" key="1">
    <source>
        <dbReference type="ARBA" id="ARBA00004651"/>
    </source>
</evidence>
<dbReference type="InterPro" id="IPR036259">
    <property type="entry name" value="MFS_trans_sf"/>
</dbReference>
<dbReference type="PROSITE" id="PS50850">
    <property type="entry name" value="MFS"/>
    <property type="match status" value="1"/>
</dbReference>
<feature type="transmembrane region" description="Helical" evidence="8">
    <location>
        <begin position="308"/>
        <end position="326"/>
    </location>
</feature>
<dbReference type="RefSeq" id="WP_209468108.1">
    <property type="nucleotide sequence ID" value="NZ_JAGGLG010000043.1"/>
</dbReference>
<accession>A0ABS4JWX4</accession>
<reference evidence="10 11" key="1">
    <citation type="submission" date="2021-03" db="EMBL/GenBank/DDBJ databases">
        <title>Genomic Encyclopedia of Type Strains, Phase IV (KMG-IV): sequencing the most valuable type-strain genomes for metagenomic binning, comparative biology and taxonomic classification.</title>
        <authorList>
            <person name="Goeker M."/>
        </authorList>
    </citation>
    <scope>NUCLEOTIDE SEQUENCE [LARGE SCALE GENOMIC DNA]</scope>
    <source>
        <strain evidence="10 11">DSM 27138</strain>
    </source>
</reference>
<dbReference type="NCBIfam" id="TIGR00711">
    <property type="entry name" value="efflux_EmrB"/>
    <property type="match status" value="1"/>
</dbReference>
<dbReference type="InterPro" id="IPR004638">
    <property type="entry name" value="EmrB-like"/>
</dbReference>
<feature type="transmembrane region" description="Helical" evidence="8">
    <location>
        <begin position="56"/>
        <end position="75"/>
    </location>
</feature>
<comment type="caution">
    <text evidence="10">The sequence shown here is derived from an EMBL/GenBank/DDBJ whole genome shotgun (WGS) entry which is preliminary data.</text>
</comment>
<dbReference type="Pfam" id="PF07690">
    <property type="entry name" value="MFS_1"/>
    <property type="match status" value="1"/>
</dbReference>
<dbReference type="Gene3D" id="1.20.1250.20">
    <property type="entry name" value="MFS general substrate transporter like domains"/>
    <property type="match status" value="1"/>
</dbReference>
<dbReference type="PRINTS" id="PR01035">
    <property type="entry name" value="TCRTETA"/>
</dbReference>
<feature type="transmembrane region" description="Helical" evidence="8">
    <location>
        <begin position="235"/>
        <end position="257"/>
    </location>
</feature>
<dbReference type="PANTHER" id="PTHR42718:SF9">
    <property type="entry name" value="MAJOR FACILITATOR SUPERFAMILY MULTIDRUG TRANSPORTER MFSC"/>
    <property type="match status" value="1"/>
</dbReference>
<dbReference type="SUPFAM" id="SSF103473">
    <property type="entry name" value="MFS general substrate transporter"/>
    <property type="match status" value="1"/>
</dbReference>
<dbReference type="InterPro" id="IPR020846">
    <property type="entry name" value="MFS_dom"/>
</dbReference>
<name>A0ABS4JWX4_9FIRM</name>
<evidence type="ECO:0000256" key="7">
    <source>
        <dbReference type="ARBA" id="ARBA00023136"/>
    </source>
</evidence>
<evidence type="ECO:0000256" key="2">
    <source>
        <dbReference type="ARBA" id="ARBA00008537"/>
    </source>
</evidence>
<keyword evidence="6 8" id="KW-1133">Transmembrane helix</keyword>
<feature type="transmembrane region" description="Helical" evidence="8">
    <location>
        <begin position="266"/>
        <end position="288"/>
    </location>
</feature>
<dbReference type="Proteomes" id="UP001519289">
    <property type="component" value="Unassembled WGS sequence"/>
</dbReference>